<dbReference type="InterPro" id="IPR050336">
    <property type="entry name" value="Chromosome_partition/occlusion"/>
</dbReference>
<dbReference type="NCBIfam" id="TIGR00180">
    <property type="entry name" value="parB_part"/>
    <property type="match status" value="1"/>
</dbReference>
<evidence type="ECO:0000259" key="4">
    <source>
        <dbReference type="SMART" id="SM00470"/>
    </source>
</evidence>
<name>A0A1G1XRC7_9BACT</name>
<sequence>MALGRGLNSLLPSKPITTKFSNEEINKIDEKNRILQLEISKIQLNPHQPRKRFDRSELEDLIDSIKVYGIIQPLLATKSSEGNYQLIAGERRLKAAQILNMKTVPVLIREAKEQEKLELALIENVQRKNLNPIEEALSYKRLIDEFNLNQEEVGHKIGKKRSTITNTLRLLTLPADVQKAILDEKISEGHARAIASLENEKEQLDFLKRILQNQMSVREVENQVKKVKVKGHIRLLKADPIILEKEGRLRELLGHKVAIKGKAKGGEVIIFYNSQEDFNDIYKKLLGL</sequence>
<gene>
    <name evidence="5" type="ORF">A2Y82_03075</name>
</gene>
<dbReference type="InterPro" id="IPR041468">
    <property type="entry name" value="HTH_ParB/Spo0J"/>
</dbReference>
<organism evidence="5 6">
    <name type="scientific">Candidatus Buchananbacteria bacterium RBG_13_36_9</name>
    <dbReference type="NCBI Taxonomy" id="1797530"/>
    <lineage>
        <taxon>Bacteria</taxon>
        <taxon>Candidatus Buchananiibacteriota</taxon>
    </lineage>
</organism>
<dbReference type="FunFam" id="1.10.10.2830:FF:000001">
    <property type="entry name" value="Chromosome partitioning protein ParB"/>
    <property type="match status" value="1"/>
</dbReference>
<dbReference type="PANTHER" id="PTHR33375">
    <property type="entry name" value="CHROMOSOME-PARTITIONING PROTEIN PARB-RELATED"/>
    <property type="match status" value="1"/>
</dbReference>
<dbReference type="GO" id="GO:0007059">
    <property type="term" value="P:chromosome segregation"/>
    <property type="evidence" value="ECO:0007669"/>
    <property type="project" value="UniProtKB-KW"/>
</dbReference>
<dbReference type="InterPro" id="IPR004437">
    <property type="entry name" value="ParB/RepB/Spo0J"/>
</dbReference>
<keyword evidence="3" id="KW-0238">DNA-binding</keyword>
<dbReference type="FunFam" id="3.90.1530.30:FF:000001">
    <property type="entry name" value="Chromosome partitioning protein ParB"/>
    <property type="match status" value="1"/>
</dbReference>
<dbReference type="GO" id="GO:0005694">
    <property type="term" value="C:chromosome"/>
    <property type="evidence" value="ECO:0007669"/>
    <property type="project" value="TreeGrafter"/>
</dbReference>
<reference evidence="5 6" key="1">
    <citation type="journal article" date="2016" name="Nat. Commun.">
        <title>Thousands of microbial genomes shed light on interconnected biogeochemical processes in an aquifer system.</title>
        <authorList>
            <person name="Anantharaman K."/>
            <person name="Brown C.T."/>
            <person name="Hug L.A."/>
            <person name="Sharon I."/>
            <person name="Castelle C.J."/>
            <person name="Probst A.J."/>
            <person name="Thomas B.C."/>
            <person name="Singh A."/>
            <person name="Wilkins M.J."/>
            <person name="Karaoz U."/>
            <person name="Brodie E.L."/>
            <person name="Williams K.H."/>
            <person name="Hubbard S.S."/>
            <person name="Banfield J.F."/>
        </authorList>
    </citation>
    <scope>NUCLEOTIDE SEQUENCE [LARGE SCALE GENOMIC DNA]</scope>
</reference>
<dbReference type="SMART" id="SM00470">
    <property type="entry name" value="ParB"/>
    <property type="match status" value="1"/>
</dbReference>
<dbReference type="Gene3D" id="1.10.10.2830">
    <property type="match status" value="1"/>
</dbReference>
<dbReference type="SUPFAM" id="SSF109709">
    <property type="entry name" value="KorB DNA-binding domain-like"/>
    <property type="match status" value="1"/>
</dbReference>
<dbReference type="PANTHER" id="PTHR33375:SF1">
    <property type="entry name" value="CHROMOSOME-PARTITIONING PROTEIN PARB-RELATED"/>
    <property type="match status" value="1"/>
</dbReference>
<dbReference type="Pfam" id="PF23552">
    <property type="entry name" value="ParB_C"/>
    <property type="match status" value="1"/>
</dbReference>
<dbReference type="InterPro" id="IPR057240">
    <property type="entry name" value="ParB_dimer_C"/>
</dbReference>
<dbReference type="CDD" id="cd16393">
    <property type="entry name" value="SPO0J_N"/>
    <property type="match status" value="1"/>
</dbReference>
<evidence type="ECO:0000313" key="5">
    <source>
        <dbReference type="EMBL" id="OGY42639.1"/>
    </source>
</evidence>
<dbReference type="Pfam" id="PF17762">
    <property type="entry name" value="HTH_ParB"/>
    <property type="match status" value="1"/>
</dbReference>
<dbReference type="AlphaFoldDB" id="A0A1G1XRC7"/>
<dbReference type="Proteomes" id="UP000176498">
    <property type="component" value="Unassembled WGS sequence"/>
</dbReference>
<evidence type="ECO:0000313" key="6">
    <source>
        <dbReference type="Proteomes" id="UP000176498"/>
    </source>
</evidence>
<dbReference type="Pfam" id="PF02195">
    <property type="entry name" value="ParB_N"/>
    <property type="match status" value="1"/>
</dbReference>
<feature type="domain" description="ParB-like N-terminal" evidence="4">
    <location>
        <begin position="35"/>
        <end position="125"/>
    </location>
</feature>
<dbReference type="InterPro" id="IPR003115">
    <property type="entry name" value="ParB_N"/>
</dbReference>
<accession>A0A1G1XRC7</accession>
<proteinExistence type="inferred from homology"/>
<evidence type="ECO:0000256" key="2">
    <source>
        <dbReference type="ARBA" id="ARBA00022829"/>
    </source>
</evidence>
<dbReference type="Gene3D" id="3.90.1530.30">
    <property type="match status" value="1"/>
</dbReference>
<protein>
    <recommendedName>
        <fullName evidence="4">ParB-like N-terminal domain-containing protein</fullName>
    </recommendedName>
</protein>
<dbReference type="EMBL" id="MHHZ01000001">
    <property type="protein sequence ID" value="OGY42639.1"/>
    <property type="molecule type" value="Genomic_DNA"/>
</dbReference>
<keyword evidence="2" id="KW-0159">Chromosome partition</keyword>
<dbReference type="InterPro" id="IPR036086">
    <property type="entry name" value="ParB/Sulfiredoxin_sf"/>
</dbReference>
<dbReference type="SUPFAM" id="SSF110849">
    <property type="entry name" value="ParB/Sulfiredoxin"/>
    <property type="match status" value="1"/>
</dbReference>
<comment type="similarity">
    <text evidence="1">Belongs to the ParB family.</text>
</comment>
<evidence type="ECO:0000256" key="1">
    <source>
        <dbReference type="ARBA" id="ARBA00006295"/>
    </source>
</evidence>
<comment type="caution">
    <text evidence="5">The sequence shown here is derived from an EMBL/GenBank/DDBJ whole genome shotgun (WGS) entry which is preliminary data.</text>
</comment>
<dbReference type="GO" id="GO:0003677">
    <property type="term" value="F:DNA binding"/>
    <property type="evidence" value="ECO:0007669"/>
    <property type="project" value="UniProtKB-KW"/>
</dbReference>
<evidence type="ECO:0000256" key="3">
    <source>
        <dbReference type="ARBA" id="ARBA00023125"/>
    </source>
</evidence>